<feature type="compositionally biased region" description="Basic and acidic residues" evidence="1">
    <location>
        <begin position="52"/>
        <end position="61"/>
    </location>
</feature>
<proteinExistence type="predicted"/>
<dbReference type="Proteomes" id="UP000046392">
    <property type="component" value="Unplaced"/>
</dbReference>
<name>A0A0N5BSE3_STREA</name>
<protein>
    <submittedName>
        <fullName evidence="3">Peptidase_M41 domain-containing protein</fullName>
    </submittedName>
</protein>
<dbReference type="WBParaSite" id="SPAL_0000878600.1">
    <property type="protein sequence ID" value="SPAL_0000878600.1"/>
    <property type="gene ID" value="SPAL_0000878600"/>
</dbReference>
<keyword evidence="2" id="KW-1185">Reference proteome</keyword>
<dbReference type="InterPro" id="IPR037219">
    <property type="entry name" value="Peptidase_M41-like"/>
</dbReference>
<feature type="region of interest" description="Disordered" evidence="1">
    <location>
        <begin position="52"/>
        <end position="83"/>
    </location>
</feature>
<evidence type="ECO:0000256" key="1">
    <source>
        <dbReference type="SAM" id="MobiDB-lite"/>
    </source>
</evidence>
<dbReference type="GO" id="GO:0004222">
    <property type="term" value="F:metalloendopeptidase activity"/>
    <property type="evidence" value="ECO:0007669"/>
    <property type="project" value="InterPro"/>
</dbReference>
<sequence length="83" mass="9301">MNESYARVKTILTENAVEHRRLAEALLEYGTLTAKEVQSVIEGRPLEKKLMERASRAETIRKTQSSKKLHPGSTAAEGTENFV</sequence>
<reference evidence="3" key="1">
    <citation type="submission" date="2017-02" db="UniProtKB">
        <authorList>
            <consortium name="WormBaseParasite"/>
        </authorList>
    </citation>
    <scope>IDENTIFICATION</scope>
</reference>
<evidence type="ECO:0000313" key="2">
    <source>
        <dbReference type="Proteomes" id="UP000046392"/>
    </source>
</evidence>
<evidence type="ECO:0000313" key="3">
    <source>
        <dbReference type="WBParaSite" id="SPAL_0000878600.1"/>
    </source>
</evidence>
<accession>A0A0N5BSE3</accession>
<dbReference type="GO" id="GO:0004176">
    <property type="term" value="F:ATP-dependent peptidase activity"/>
    <property type="evidence" value="ECO:0007669"/>
    <property type="project" value="InterPro"/>
</dbReference>
<dbReference type="Gene3D" id="1.20.58.760">
    <property type="entry name" value="Peptidase M41"/>
    <property type="match status" value="1"/>
</dbReference>
<dbReference type="SUPFAM" id="SSF140990">
    <property type="entry name" value="FtsH protease domain-like"/>
    <property type="match status" value="1"/>
</dbReference>
<dbReference type="GO" id="GO:0006508">
    <property type="term" value="P:proteolysis"/>
    <property type="evidence" value="ECO:0007669"/>
    <property type="project" value="InterPro"/>
</dbReference>
<dbReference type="STRING" id="174720.A0A0N5BSE3"/>
<dbReference type="GO" id="GO:0005524">
    <property type="term" value="F:ATP binding"/>
    <property type="evidence" value="ECO:0007669"/>
    <property type="project" value="InterPro"/>
</dbReference>
<dbReference type="AlphaFoldDB" id="A0A0N5BSE3"/>
<organism evidence="2 3">
    <name type="scientific">Strongyloides papillosus</name>
    <name type="common">Intestinal threadworm</name>
    <dbReference type="NCBI Taxonomy" id="174720"/>
    <lineage>
        <taxon>Eukaryota</taxon>
        <taxon>Metazoa</taxon>
        <taxon>Ecdysozoa</taxon>
        <taxon>Nematoda</taxon>
        <taxon>Chromadorea</taxon>
        <taxon>Rhabditida</taxon>
        <taxon>Tylenchina</taxon>
        <taxon>Panagrolaimomorpha</taxon>
        <taxon>Strongyloidoidea</taxon>
        <taxon>Strongyloididae</taxon>
        <taxon>Strongyloides</taxon>
    </lineage>
</organism>